<comment type="caution">
    <text evidence="2">The sequence shown here is derived from an EMBL/GenBank/DDBJ whole genome shotgun (WGS) entry which is preliminary data.</text>
</comment>
<feature type="transmembrane region" description="Helical" evidence="1">
    <location>
        <begin position="115"/>
        <end position="134"/>
    </location>
</feature>
<dbReference type="AlphaFoldDB" id="A0AAD5NS75"/>
<feature type="transmembrane region" description="Helical" evidence="1">
    <location>
        <begin position="34"/>
        <end position="52"/>
    </location>
</feature>
<feature type="transmembrane region" description="Helical" evidence="1">
    <location>
        <begin position="72"/>
        <end position="94"/>
    </location>
</feature>
<evidence type="ECO:0000256" key="1">
    <source>
        <dbReference type="SAM" id="Phobius"/>
    </source>
</evidence>
<evidence type="ECO:0000313" key="2">
    <source>
        <dbReference type="EMBL" id="KAI9178194.1"/>
    </source>
</evidence>
<reference evidence="2" key="2">
    <citation type="submission" date="2023-02" db="EMBL/GenBank/DDBJ databases">
        <authorList>
            <person name="Swenson N.G."/>
            <person name="Wegrzyn J.L."/>
            <person name="Mcevoy S.L."/>
        </authorList>
    </citation>
    <scope>NUCLEOTIDE SEQUENCE</scope>
    <source>
        <strain evidence="2">91603</strain>
        <tissue evidence="2">Leaf</tissue>
    </source>
</reference>
<keyword evidence="3" id="KW-1185">Reference proteome</keyword>
<gene>
    <name evidence="2" type="ORF">LWI28_023713</name>
</gene>
<proteinExistence type="predicted"/>
<keyword evidence="1" id="KW-1133">Transmembrane helix</keyword>
<sequence length="138" mass="15386">MCLEEEEGGVKKVNWEELRLRECQSGMAGRPSNLILVGVLPCLLILIRSLPFDCPKQFLLFPTLTVTVTVNAAHATSILLSSFYTFALFASQIFQLKPLSLSLSPRFLRSLNHHLFFSLSLSAFVILGAQGYILKDIN</sequence>
<dbReference type="EMBL" id="JAJSOW010000102">
    <property type="protein sequence ID" value="KAI9178194.1"/>
    <property type="molecule type" value="Genomic_DNA"/>
</dbReference>
<dbReference type="Proteomes" id="UP001064489">
    <property type="component" value="Chromosome 5"/>
</dbReference>
<name>A0AAD5NS75_ACENE</name>
<protein>
    <submittedName>
        <fullName evidence="2">Uncharacterized protein</fullName>
    </submittedName>
</protein>
<keyword evidence="1" id="KW-0472">Membrane</keyword>
<evidence type="ECO:0000313" key="3">
    <source>
        <dbReference type="Proteomes" id="UP001064489"/>
    </source>
</evidence>
<keyword evidence="1" id="KW-0812">Transmembrane</keyword>
<reference evidence="2" key="1">
    <citation type="journal article" date="2022" name="Plant J.">
        <title>Strategies of tolerance reflected in two North American maple genomes.</title>
        <authorList>
            <person name="McEvoy S.L."/>
            <person name="Sezen U.U."/>
            <person name="Trouern-Trend A."/>
            <person name="McMahon S.M."/>
            <person name="Schaberg P.G."/>
            <person name="Yang J."/>
            <person name="Wegrzyn J.L."/>
            <person name="Swenson N.G."/>
        </authorList>
    </citation>
    <scope>NUCLEOTIDE SEQUENCE</scope>
    <source>
        <strain evidence="2">91603</strain>
    </source>
</reference>
<organism evidence="2 3">
    <name type="scientific">Acer negundo</name>
    <name type="common">Box elder</name>
    <dbReference type="NCBI Taxonomy" id="4023"/>
    <lineage>
        <taxon>Eukaryota</taxon>
        <taxon>Viridiplantae</taxon>
        <taxon>Streptophyta</taxon>
        <taxon>Embryophyta</taxon>
        <taxon>Tracheophyta</taxon>
        <taxon>Spermatophyta</taxon>
        <taxon>Magnoliopsida</taxon>
        <taxon>eudicotyledons</taxon>
        <taxon>Gunneridae</taxon>
        <taxon>Pentapetalae</taxon>
        <taxon>rosids</taxon>
        <taxon>malvids</taxon>
        <taxon>Sapindales</taxon>
        <taxon>Sapindaceae</taxon>
        <taxon>Hippocastanoideae</taxon>
        <taxon>Acereae</taxon>
        <taxon>Acer</taxon>
    </lineage>
</organism>
<accession>A0AAD5NS75</accession>